<dbReference type="AlphaFoldDB" id="A0A1V2GUI8"/>
<dbReference type="EMBL" id="MLCO01000445">
    <property type="protein sequence ID" value="ONG44216.1"/>
    <property type="molecule type" value="Genomic_DNA"/>
</dbReference>
<accession>A0A1V2GUI8</accession>
<reference evidence="1 2" key="1">
    <citation type="submission" date="2016-10" db="EMBL/GenBank/DDBJ databases">
        <title>Draft Genome sequence of Roseomonas sp. strain M3.</title>
        <authorList>
            <person name="Subhash Y."/>
            <person name="Lee S."/>
        </authorList>
    </citation>
    <scope>NUCLEOTIDE SEQUENCE [LARGE SCALE GENOMIC DNA]</scope>
    <source>
        <strain evidence="1 2">M3</strain>
    </source>
</reference>
<sequence>MSPANFGPIPLLFDPARPSAGAWLALPLALLRRLPASPGMDSSPARLAYLSLAEQLAAAPGEEPAPRMSLSRVYVPARQLPRIVAPGRLPAVAQRVPGCTTRLLGLPQLNARVVRFGFRGARLVLADGREGEVVATLDEGRPAAALRVALPDALLELPLHGFARRVRSFDGPPGPSQDPA</sequence>
<organism evidence="1 2">
    <name type="scientific">Teichococcus deserti</name>
    <dbReference type="NCBI Taxonomy" id="1817963"/>
    <lineage>
        <taxon>Bacteria</taxon>
        <taxon>Pseudomonadati</taxon>
        <taxon>Pseudomonadota</taxon>
        <taxon>Alphaproteobacteria</taxon>
        <taxon>Acetobacterales</taxon>
        <taxon>Roseomonadaceae</taxon>
        <taxon>Roseomonas</taxon>
    </lineage>
</organism>
<protein>
    <submittedName>
        <fullName evidence="1">Uncharacterized protein</fullName>
    </submittedName>
</protein>
<proteinExistence type="predicted"/>
<evidence type="ECO:0000313" key="1">
    <source>
        <dbReference type="EMBL" id="ONG44216.1"/>
    </source>
</evidence>
<gene>
    <name evidence="1" type="ORF">BKE38_28335</name>
</gene>
<evidence type="ECO:0000313" key="2">
    <source>
        <dbReference type="Proteomes" id="UP000188879"/>
    </source>
</evidence>
<comment type="caution">
    <text evidence="1">The sequence shown here is derived from an EMBL/GenBank/DDBJ whole genome shotgun (WGS) entry which is preliminary data.</text>
</comment>
<dbReference type="Proteomes" id="UP000188879">
    <property type="component" value="Unassembled WGS sequence"/>
</dbReference>
<dbReference type="RefSeq" id="WP_076960541.1">
    <property type="nucleotide sequence ID" value="NZ_MLCO01000445.1"/>
</dbReference>
<dbReference type="OrthoDB" id="10001997at2"/>
<keyword evidence="2" id="KW-1185">Reference proteome</keyword>
<name>A0A1V2GUI8_9PROT</name>